<evidence type="ECO:0000313" key="2">
    <source>
        <dbReference type="Proteomes" id="UP001642487"/>
    </source>
</evidence>
<organism evidence="1 2">
    <name type="scientific">Citrullus colocynthis</name>
    <name type="common">colocynth</name>
    <dbReference type="NCBI Taxonomy" id="252529"/>
    <lineage>
        <taxon>Eukaryota</taxon>
        <taxon>Viridiplantae</taxon>
        <taxon>Streptophyta</taxon>
        <taxon>Embryophyta</taxon>
        <taxon>Tracheophyta</taxon>
        <taxon>Spermatophyta</taxon>
        <taxon>Magnoliopsida</taxon>
        <taxon>eudicotyledons</taxon>
        <taxon>Gunneridae</taxon>
        <taxon>Pentapetalae</taxon>
        <taxon>rosids</taxon>
        <taxon>fabids</taxon>
        <taxon>Cucurbitales</taxon>
        <taxon>Cucurbitaceae</taxon>
        <taxon>Benincaseae</taxon>
        <taxon>Citrullus</taxon>
    </lineage>
</organism>
<gene>
    <name evidence="1" type="ORF">CITCOLO1_LOCUS22230</name>
</gene>
<sequence length="99" mass="11750">MARRQLKHGTRLTLALIPKINNPRDLYWGKELLQKGDWKWLFNIYVFKHPWISRPTTFRVFTIWTMGIEYKMEPIPPVEFGCEWILDCAKGSWGRIGGV</sequence>
<name>A0ABP0ZGE0_9ROSI</name>
<dbReference type="Proteomes" id="UP001642487">
    <property type="component" value="Chromosome 9"/>
</dbReference>
<keyword evidence="2" id="KW-1185">Reference proteome</keyword>
<dbReference type="EMBL" id="OZ021743">
    <property type="protein sequence ID" value="CAK9329752.1"/>
    <property type="molecule type" value="Genomic_DNA"/>
</dbReference>
<accession>A0ABP0ZGE0</accession>
<evidence type="ECO:0000313" key="1">
    <source>
        <dbReference type="EMBL" id="CAK9329752.1"/>
    </source>
</evidence>
<reference evidence="1 2" key="1">
    <citation type="submission" date="2024-03" db="EMBL/GenBank/DDBJ databases">
        <authorList>
            <person name="Gkanogiannis A."/>
            <person name="Becerra Lopez-Lavalle L."/>
        </authorList>
    </citation>
    <scope>NUCLEOTIDE SEQUENCE [LARGE SCALE GENOMIC DNA]</scope>
</reference>
<proteinExistence type="predicted"/>
<protein>
    <submittedName>
        <fullName evidence="1">Uncharacterized protein</fullName>
    </submittedName>
</protein>